<name>A0A0F9RBF7_9ZZZZ</name>
<accession>A0A0F9RBF7</accession>
<comment type="caution">
    <text evidence="1">The sequence shown here is derived from an EMBL/GenBank/DDBJ whole genome shotgun (WGS) entry which is preliminary data.</text>
</comment>
<dbReference type="AlphaFoldDB" id="A0A0F9RBF7"/>
<dbReference type="EMBL" id="LAZR01000955">
    <property type="protein sequence ID" value="KKN53825.1"/>
    <property type="molecule type" value="Genomic_DNA"/>
</dbReference>
<gene>
    <name evidence="1" type="ORF">LCGC14_0598510</name>
</gene>
<reference evidence="1" key="1">
    <citation type="journal article" date="2015" name="Nature">
        <title>Complex archaea that bridge the gap between prokaryotes and eukaryotes.</title>
        <authorList>
            <person name="Spang A."/>
            <person name="Saw J.H."/>
            <person name="Jorgensen S.L."/>
            <person name="Zaremba-Niedzwiedzka K."/>
            <person name="Martijn J."/>
            <person name="Lind A.E."/>
            <person name="van Eijk R."/>
            <person name="Schleper C."/>
            <person name="Guy L."/>
            <person name="Ettema T.J."/>
        </authorList>
    </citation>
    <scope>NUCLEOTIDE SEQUENCE</scope>
</reference>
<proteinExistence type="predicted"/>
<protein>
    <submittedName>
        <fullName evidence="1">Uncharacterized protein</fullName>
    </submittedName>
</protein>
<organism evidence="1">
    <name type="scientific">marine sediment metagenome</name>
    <dbReference type="NCBI Taxonomy" id="412755"/>
    <lineage>
        <taxon>unclassified sequences</taxon>
        <taxon>metagenomes</taxon>
        <taxon>ecological metagenomes</taxon>
    </lineage>
</organism>
<evidence type="ECO:0000313" key="1">
    <source>
        <dbReference type="EMBL" id="KKN53825.1"/>
    </source>
</evidence>
<sequence length="159" mass="17756">MTDGVTRRYEITAARAVILDIISSNIVDPLTEQQARSSTTEWIFEGMPETDRLGQGSGGFKFPLVIFDFPDIDAKNITVDQLKQMINHSFSIECKSRTRLQANELAEQIKYILDTTGVSELKKAALPLVGINGSADDIEFIGGNKVYIKTIDYGFERFD</sequence>